<protein>
    <submittedName>
        <fullName evidence="1">Uncharacterized protein</fullName>
    </submittedName>
</protein>
<dbReference type="EMBL" id="AWQQ01000088">
    <property type="protein sequence ID" value="PHJ37619.1"/>
    <property type="molecule type" value="Genomic_DNA"/>
</dbReference>
<dbReference type="RefSeq" id="WP_274378723.1">
    <property type="nucleotide sequence ID" value="NZ_AWQQ01000088.1"/>
</dbReference>
<organism evidence="1 2">
    <name type="scientific">Desulforamulus profundi</name>
    <dbReference type="NCBI Taxonomy" id="1383067"/>
    <lineage>
        <taxon>Bacteria</taxon>
        <taxon>Bacillati</taxon>
        <taxon>Bacillota</taxon>
        <taxon>Clostridia</taxon>
        <taxon>Eubacteriales</taxon>
        <taxon>Peptococcaceae</taxon>
        <taxon>Desulforamulus</taxon>
    </lineage>
</organism>
<proteinExistence type="predicted"/>
<gene>
    <name evidence="1" type="ORF">P378_14745</name>
</gene>
<reference evidence="1 2" key="1">
    <citation type="submission" date="2013-09" db="EMBL/GenBank/DDBJ databases">
        <title>Biodegradation of hydrocarbons in the deep terrestrial subsurface : characterization of a microbial consortium composed of two Desulfotomaculum species originating from a deep geological formation.</title>
        <authorList>
            <person name="Aullo T."/>
            <person name="Berlendis S."/>
            <person name="Lascourreges J.-F."/>
            <person name="Dessort D."/>
            <person name="Saint-Laurent S."/>
            <person name="Schraauwers B."/>
            <person name="Mas J."/>
            <person name="Magot M."/>
            <person name="Ranchou-Peyruse A."/>
        </authorList>
    </citation>
    <scope>NUCLEOTIDE SEQUENCE [LARGE SCALE GENOMIC DNA]</scope>
    <source>
        <strain evidence="1 2">Bs107</strain>
    </source>
</reference>
<evidence type="ECO:0000313" key="2">
    <source>
        <dbReference type="Proteomes" id="UP000222564"/>
    </source>
</evidence>
<dbReference type="AlphaFoldDB" id="A0A2C6M918"/>
<accession>A0A2C6M918</accession>
<comment type="caution">
    <text evidence="1">The sequence shown here is derived from an EMBL/GenBank/DDBJ whole genome shotgun (WGS) entry which is preliminary data.</text>
</comment>
<keyword evidence="2" id="KW-1185">Reference proteome</keyword>
<evidence type="ECO:0000313" key="1">
    <source>
        <dbReference type="EMBL" id="PHJ37619.1"/>
    </source>
</evidence>
<sequence length="41" mass="4616">MEIIKIIKSARRIGCAHFEEFASKTNTNVGKKVEVVVLVQE</sequence>
<name>A0A2C6M918_9FIRM</name>
<dbReference type="Proteomes" id="UP000222564">
    <property type="component" value="Unassembled WGS sequence"/>
</dbReference>